<sequence length="212" mass="23976">MPYNYSTGFEKAKAAKAAYSRGALLKATSRESKSARKVELVDPSNNILDQLISDDVLPSLTLNSRIEMLDVSPIEVTYCEVAIEQHPIYLILDTGSSKSLASHEFLKKIRKKIDKLSIRNLIDVHGQRKYLLGVVESPLIVISKVEMPIDVEELGIEKELTEDSKLEKEQQVQIKKLLKKYKDLFAEGLTQLGRMKEEVYKIVMKEGAEPIK</sequence>
<dbReference type="Gene3D" id="2.40.70.10">
    <property type="entry name" value="Acid Proteases"/>
    <property type="match status" value="1"/>
</dbReference>
<comment type="caution">
    <text evidence="2">The sequence shown here is derived from an EMBL/GenBank/DDBJ whole genome shotgun (WGS) entry which is preliminary data.</text>
</comment>
<name>A0ABM8VZT0_GIGMA</name>
<keyword evidence="3" id="KW-1185">Reference proteome</keyword>
<dbReference type="InterPro" id="IPR001969">
    <property type="entry name" value="Aspartic_peptidase_AS"/>
</dbReference>
<keyword evidence="1" id="KW-0378">Hydrolase</keyword>
<reference evidence="2 3" key="1">
    <citation type="submission" date="2021-06" db="EMBL/GenBank/DDBJ databases">
        <authorList>
            <person name="Kallberg Y."/>
            <person name="Tangrot J."/>
            <person name="Rosling A."/>
        </authorList>
    </citation>
    <scope>NUCLEOTIDE SEQUENCE [LARGE SCALE GENOMIC DNA]</scope>
    <source>
        <strain evidence="2 3">120-4 pot B 10/14</strain>
    </source>
</reference>
<evidence type="ECO:0000313" key="2">
    <source>
        <dbReference type="EMBL" id="CAG8488276.1"/>
    </source>
</evidence>
<dbReference type="PROSITE" id="PS00141">
    <property type="entry name" value="ASP_PROTEASE"/>
    <property type="match status" value="1"/>
</dbReference>
<gene>
    <name evidence="2" type="ORF">GMARGA_LOCUS1591</name>
</gene>
<organism evidence="2 3">
    <name type="scientific">Gigaspora margarita</name>
    <dbReference type="NCBI Taxonomy" id="4874"/>
    <lineage>
        <taxon>Eukaryota</taxon>
        <taxon>Fungi</taxon>
        <taxon>Fungi incertae sedis</taxon>
        <taxon>Mucoromycota</taxon>
        <taxon>Glomeromycotina</taxon>
        <taxon>Glomeromycetes</taxon>
        <taxon>Diversisporales</taxon>
        <taxon>Gigasporaceae</taxon>
        <taxon>Gigaspora</taxon>
    </lineage>
</organism>
<evidence type="ECO:0000313" key="3">
    <source>
        <dbReference type="Proteomes" id="UP000789901"/>
    </source>
</evidence>
<accession>A0ABM8VZT0</accession>
<dbReference type="Proteomes" id="UP000789901">
    <property type="component" value="Unassembled WGS sequence"/>
</dbReference>
<evidence type="ECO:0000256" key="1">
    <source>
        <dbReference type="ARBA" id="ARBA00022750"/>
    </source>
</evidence>
<keyword evidence="1" id="KW-0645">Protease</keyword>
<keyword evidence="1" id="KW-0064">Aspartyl protease</keyword>
<dbReference type="InterPro" id="IPR021109">
    <property type="entry name" value="Peptidase_aspartic_dom_sf"/>
</dbReference>
<proteinExistence type="predicted"/>
<dbReference type="EMBL" id="CAJVQB010000427">
    <property type="protein sequence ID" value="CAG8488276.1"/>
    <property type="molecule type" value="Genomic_DNA"/>
</dbReference>
<protein>
    <submittedName>
        <fullName evidence="2">26257_t:CDS:1</fullName>
    </submittedName>
</protein>